<gene>
    <name evidence="2" type="ORF">CAPTEDRAFT_198488</name>
</gene>
<dbReference type="Proteomes" id="UP000014760">
    <property type="component" value="Unassembled WGS sequence"/>
</dbReference>
<evidence type="ECO:0000256" key="1">
    <source>
        <dbReference type="SAM" id="MobiDB-lite"/>
    </source>
</evidence>
<organism evidence="2">
    <name type="scientific">Capitella teleta</name>
    <name type="common">Polychaete worm</name>
    <dbReference type="NCBI Taxonomy" id="283909"/>
    <lineage>
        <taxon>Eukaryota</taxon>
        <taxon>Metazoa</taxon>
        <taxon>Spiralia</taxon>
        <taxon>Lophotrochozoa</taxon>
        <taxon>Annelida</taxon>
        <taxon>Polychaeta</taxon>
        <taxon>Sedentaria</taxon>
        <taxon>Scolecida</taxon>
        <taxon>Capitellidae</taxon>
        <taxon>Capitella</taxon>
    </lineage>
</organism>
<dbReference type="EnsemblMetazoa" id="CapteT198488">
    <property type="protein sequence ID" value="CapteP198488"/>
    <property type="gene ID" value="CapteG198488"/>
</dbReference>
<protein>
    <submittedName>
        <fullName evidence="2 3">Uncharacterized protein</fullName>
    </submittedName>
</protein>
<feature type="region of interest" description="Disordered" evidence="1">
    <location>
        <begin position="1"/>
        <end position="29"/>
    </location>
</feature>
<dbReference type="EMBL" id="KB302059">
    <property type="protein sequence ID" value="ELU04829.1"/>
    <property type="molecule type" value="Genomic_DNA"/>
</dbReference>
<evidence type="ECO:0000313" key="4">
    <source>
        <dbReference type="Proteomes" id="UP000014760"/>
    </source>
</evidence>
<dbReference type="AlphaFoldDB" id="R7UE65"/>
<proteinExistence type="predicted"/>
<name>R7UE65_CAPTE</name>
<keyword evidence="4" id="KW-1185">Reference proteome</keyword>
<reference evidence="2 4" key="2">
    <citation type="journal article" date="2013" name="Nature">
        <title>Insights into bilaterian evolution from three spiralian genomes.</title>
        <authorList>
            <person name="Simakov O."/>
            <person name="Marletaz F."/>
            <person name="Cho S.J."/>
            <person name="Edsinger-Gonzales E."/>
            <person name="Havlak P."/>
            <person name="Hellsten U."/>
            <person name="Kuo D.H."/>
            <person name="Larsson T."/>
            <person name="Lv J."/>
            <person name="Arendt D."/>
            <person name="Savage R."/>
            <person name="Osoegawa K."/>
            <person name="de Jong P."/>
            <person name="Grimwood J."/>
            <person name="Chapman J.A."/>
            <person name="Shapiro H."/>
            <person name="Aerts A."/>
            <person name="Otillar R.P."/>
            <person name="Terry A.Y."/>
            <person name="Boore J.L."/>
            <person name="Grigoriev I.V."/>
            <person name="Lindberg D.R."/>
            <person name="Seaver E.C."/>
            <person name="Weisblat D.A."/>
            <person name="Putnam N.H."/>
            <person name="Rokhsar D.S."/>
        </authorList>
    </citation>
    <scope>NUCLEOTIDE SEQUENCE</scope>
    <source>
        <strain evidence="2 4">I ESC-2004</strain>
    </source>
</reference>
<evidence type="ECO:0000313" key="3">
    <source>
        <dbReference type="EnsemblMetazoa" id="CapteP198488"/>
    </source>
</evidence>
<reference evidence="4" key="1">
    <citation type="submission" date="2012-12" db="EMBL/GenBank/DDBJ databases">
        <authorList>
            <person name="Hellsten U."/>
            <person name="Grimwood J."/>
            <person name="Chapman J.A."/>
            <person name="Shapiro H."/>
            <person name="Aerts A."/>
            <person name="Otillar R.P."/>
            <person name="Terry A.Y."/>
            <person name="Boore J.L."/>
            <person name="Simakov O."/>
            <person name="Marletaz F."/>
            <person name="Cho S.-J."/>
            <person name="Edsinger-Gonzales E."/>
            <person name="Havlak P."/>
            <person name="Kuo D.-H."/>
            <person name="Larsson T."/>
            <person name="Lv J."/>
            <person name="Arendt D."/>
            <person name="Savage R."/>
            <person name="Osoegawa K."/>
            <person name="de Jong P."/>
            <person name="Lindberg D.R."/>
            <person name="Seaver E.C."/>
            <person name="Weisblat D.A."/>
            <person name="Putnam N.H."/>
            <person name="Grigoriev I.V."/>
            <person name="Rokhsar D.S."/>
        </authorList>
    </citation>
    <scope>NUCLEOTIDE SEQUENCE</scope>
    <source>
        <strain evidence="4">I ESC-2004</strain>
    </source>
</reference>
<sequence>MTMSTSDDDEVFAKSSNSPSHRLLRSGQRLDRKQGSVWNLSMKSRKYSQKLCSGRIGMRIRCNPIEGSLEIALHNGFQLLPTKGYELFLYANVYVLYHRKRSLILQTQP</sequence>
<evidence type="ECO:0000313" key="2">
    <source>
        <dbReference type="EMBL" id="ELU04829.1"/>
    </source>
</evidence>
<dbReference type="HOGENOM" id="CLU_2186431_0_0_1"/>
<accession>R7UE65</accession>
<feature type="compositionally biased region" description="Acidic residues" evidence="1">
    <location>
        <begin position="1"/>
        <end position="10"/>
    </location>
</feature>
<reference evidence="3" key="3">
    <citation type="submission" date="2015-06" db="UniProtKB">
        <authorList>
            <consortium name="EnsemblMetazoa"/>
        </authorList>
    </citation>
    <scope>IDENTIFICATION</scope>
</reference>
<dbReference type="EMBL" id="AMQN01008044">
    <property type="status" value="NOT_ANNOTATED_CDS"/>
    <property type="molecule type" value="Genomic_DNA"/>
</dbReference>